<dbReference type="PROSITE" id="PS50113">
    <property type="entry name" value="PAC"/>
    <property type="match status" value="1"/>
</dbReference>
<name>A0A495XIF9_9PSEU</name>
<dbReference type="SUPFAM" id="SSF55073">
    <property type="entry name" value="Nucleotide cyclase"/>
    <property type="match status" value="1"/>
</dbReference>
<dbReference type="RefSeq" id="WP_121227405.1">
    <property type="nucleotide sequence ID" value="NZ_JBIUBA010000054.1"/>
</dbReference>
<dbReference type="InterPro" id="IPR000700">
    <property type="entry name" value="PAS-assoc_C"/>
</dbReference>
<sequence>MSDNAAHDDVPGPPPGTAPARADVVARWARALVDSAYAPLSRKQLQAHLNRLFDNLATAERADEVGEWLVDARFTGQDSLRRTIEVLADALDGDDQQRATALAGVAAGYANALRRQVFAEQEEVRTSLLAALEQAQHDLHDSEARFRQVFASSAVGIAIFAGDGTAIEVNPALVRMLRHDPDTADQATGASGPDAEDVFAPADLAALRSAWAATDEAKFEQQFTGPHGDPMWTNVALSTVRDTDDRPKYRVAVIEDVTEQRVLRDYLRHQALHDVLTGLPNRQSFLPRLEEVLGKPGSITLCYLDVDSVAIVNDGIGYEAGDELLKVVAGRLTTVVADEKATVARIGGDEFVVLIEDSPDTPSISALAAAIDEALAEPVQLSGHGVAVSAGMGFVRTSARGVDAMALLRQAHSTLRRAESGGKGQWGIYDAGEDARDRKRLSLIATMPGALEFGEIAIDYRPIAPPSGDPIAHAARLRWDEAEFGVVGHEECLEFADELGLSGQLGTWLLEEACAFAAVEEAPVVVRLSADQSRDPDLAAVVRTALDRSSLAPQRLWLSLDCRALPGGLDVVEDNLTTLADMGVRRLLHGFSCGLPELALVERHVLHGVELCAPPDEPLARRAVELVVPLVRATGALVISDLPGADAAVRR</sequence>
<dbReference type="SMART" id="SM00086">
    <property type="entry name" value="PAC"/>
    <property type="match status" value="1"/>
</dbReference>
<comment type="caution">
    <text evidence="4">The sequence shown here is derived from an EMBL/GenBank/DDBJ whole genome shotgun (WGS) entry which is preliminary data.</text>
</comment>
<reference evidence="4 5" key="1">
    <citation type="submission" date="2018-10" db="EMBL/GenBank/DDBJ databases">
        <title>Sequencing the genomes of 1000 actinobacteria strains.</title>
        <authorList>
            <person name="Klenk H.-P."/>
        </authorList>
    </citation>
    <scope>NUCLEOTIDE SEQUENCE [LARGE SCALE GENOMIC DNA]</scope>
    <source>
        <strain evidence="4 5">DSM 43911</strain>
    </source>
</reference>
<accession>A0A495XIF9</accession>
<dbReference type="Gene3D" id="3.30.450.20">
    <property type="entry name" value="PAS domain"/>
    <property type="match status" value="1"/>
</dbReference>
<dbReference type="PROSITE" id="PS50883">
    <property type="entry name" value="EAL"/>
    <property type="match status" value="1"/>
</dbReference>
<dbReference type="Pfam" id="PF00990">
    <property type="entry name" value="GGDEF"/>
    <property type="match status" value="1"/>
</dbReference>
<gene>
    <name evidence="4" type="ORF">DFJ66_6886</name>
</gene>
<dbReference type="EMBL" id="RBXR01000001">
    <property type="protein sequence ID" value="RKT73549.1"/>
    <property type="molecule type" value="Genomic_DNA"/>
</dbReference>
<dbReference type="InterPro" id="IPR052155">
    <property type="entry name" value="Biofilm_reg_signaling"/>
</dbReference>
<dbReference type="PANTHER" id="PTHR44757">
    <property type="entry name" value="DIGUANYLATE CYCLASE DGCP"/>
    <property type="match status" value="1"/>
</dbReference>
<protein>
    <submittedName>
        <fullName evidence="4">PAS domain S-box-containing protein/diguanylate cyclase (GGDEF)-like protein</fullName>
    </submittedName>
</protein>
<dbReference type="SMART" id="SM00052">
    <property type="entry name" value="EAL"/>
    <property type="match status" value="1"/>
</dbReference>
<dbReference type="Gene3D" id="3.20.20.450">
    <property type="entry name" value="EAL domain"/>
    <property type="match status" value="1"/>
</dbReference>
<dbReference type="PROSITE" id="PS50887">
    <property type="entry name" value="GGDEF"/>
    <property type="match status" value="1"/>
</dbReference>
<dbReference type="InterPro" id="IPR013656">
    <property type="entry name" value="PAS_4"/>
</dbReference>
<dbReference type="InterPro" id="IPR000014">
    <property type="entry name" value="PAS"/>
</dbReference>
<dbReference type="SUPFAM" id="SSF141868">
    <property type="entry name" value="EAL domain-like"/>
    <property type="match status" value="1"/>
</dbReference>
<organism evidence="4 5">
    <name type="scientific">Saccharothrix variisporea</name>
    <dbReference type="NCBI Taxonomy" id="543527"/>
    <lineage>
        <taxon>Bacteria</taxon>
        <taxon>Bacillati</taxon>
        <taxon>Actinomycetota</taxon>
        <taxon>Actinomycetes</taxon>
        <taxon>Pseudonocardiales</taxon>
        <taxon>Pseudonocardiaceae</taxon>
        <taxon>Saccharothrix</taxon>
    </lineage>
</organism>
<feature type="domain" description="GGDEF" evidence="3">
    <location>
        <begin position="297"/>
        <end position="431"/>
    </location>
</feature>
<dbReference type="CDD" id="cd00130">
    <property type="entry name" value="PAS"/>
    <property type="match status" value="1"/>
</dbReference>
<dbReference type="InterPro" id="IPR001610">
    <property type="entry name" value="PAC"/>
</dbReference>
<dbReference type="InterPro" id="IPR035965">
    <property type="entry name" value="PAS-like_dom_sf"/>
</dbReference>
<evidence type="ECO:0000259" key="3">
    <source>
        <dbReference type="PROSITE" id="PS50887"/>
    </source>
</evidence>
<dbReference type="PANTHER" id="PTHR44757:SF2">
    <property type="entry name" value="BIOFILM ARCHITECTURE MAINTENANCE PROTEIN MBAA"/>
    <property type="match status" value="1"/>
</dbReference>
<dbReference type="CDD" id="cd01949">
    <property type="entry name" value="GGDEF"/>
    <property type="match status" value="1"/>
</dbReference>
<proteinExistence type="predicted"/>
<dbReference type="Proteomes" id="UP000272729">
    <property type="component" value="Unassembled WGS sequence"/>
</dbReference>
<dbReference type="InterPro" id="IPR000160">
    <property type="entry name" value="GGDEF_dom"/>
</dbReference>
<dbReference type="Pfam" id="PF00563">
    <property type="entry name" value="EAL"/>
    <property type="match status" value="1"/>
</dbReference>
<dbReference type="AlphaFoldDB" id="A0A495XIF9"/>
<dbReference type="InterPro" id="IPR029787">
    <property type="entry name" value="Nucleotide_cyclase"/>
</dbReference>
<dbReference type="InterPro" id="IPR043128">
    <property type="entry name" value="Rev_trsase/Diguanyl_cyclase"/>
</dbReference>
<dbReference type="SMART" id="SM00267">
    <property type="entry name" value="GGDEF"/>
    <property type="match status" value="1"/>
</dbReference>
<dbReference type="InterPro" id="IPR035919">
    <property type="entry name" value="EAL_sf"/>
</dbReference>
<keyword evidence="5" id="KW-1185">Reference proteome</keyword>
<dbReference type="OrthoDB" id="3650540at2"/>
<dbReference type="InterPro" id="IPR001633">
    <property type="entry name" value="EAL_dom"/>
</dbReference>
<dbReference type="SUPFAM" id="SSF55785">
    <property type="entry name" value="PYP-like sensor domain (PAS domain)"/>
    <property type="match status" value="1"/>
</dbReference>
<evidence type="ECO:0000313" key="4">
    <source>
        <dbReference type="EMBL" id="RKT73549.1"/>
    </source>
</evidence>
<dbReference type="NCBIfam" id="TIGR00254">
    <property type="entry name" value="GGDEF"/>
    <property type="match status" value="1"/>
</dbReference>
<feature type="domain" description="EAL" evidence="2">
    <location>
        <begin position="440"/>
        <end position="651"/>
    </location>
</feature>
<evidence type="ECO:0000313" key="5">
    <source>
        <dbReference type="Proteomes" id="UP000272729"/>
    </source>
</evidence>
<evidence type="ECO:0000259" key="1">
    <source>
        <dbReference type="PROSITE" id="PS50113"/>
    </source>
</evidence>
<dbReference type="Pfam" id="PF08448">
    <property type="entry name" value="PAS_4"/>
    <property type="match status" value="1"/>
</dbReference>
<dbReference type="NCBIfam" id="TIGR00229">
    <property type="entry name" value="sensory_box"/>
    <property type="match status" value="1"/>
</dbReference>
<dbReference type="Gene3D" id="3.30.70.270">
    <property type="match status" value="1"/>
</dbReference>
<evidence type="ECO:0000259" key="2">
    <source>
        <dbReference type="PROSITE" id="PS50883"/>
    </source>
</evidence>
<feature type="domain" description="PAC" evidence="1">
    <location>
        <begin position="217"/>
        <end position="269"/>
    </location>
</feature>